<evidence type="ECO:0000313" key="5">
    <source>
        <dbReference type="EMBL" id="MDD0994033.1"/>
    </source>
</evidence>
<dbReference type="Gene3D" id="3.40.50.12780">
    <property type="entry name" value="N-terminal domain of ligase-like"/>
    <property type="match status" value="1"/>
</dbReference>
<organism evidence="5 6">
    <name type="scientific">Pseudomonas fontis</name>
    <dbReference type="NCBI Taxonomy" id="2942633"/>
    <lineage>
        <taxon>Bacteria</taxon>
        <taxon>Pseudomonadati</taxon>
        <taxon>Pseudomonadota</taxon>
        <taxon>Gammaproteobacteria</taxon>
        <taxon>Pseudomonadales</taxon>
        <taxon>Pseudomonadaceae</taxon>
        <taxon>Pseudomonas</taxon>
    </lineage>
</organism>
<reference evidence="5 6" key="1">
    <citation type="submission" date="2022-05" db="EMBL/GenBank/DDBJ databases">
        <title>Novel Pseudomonas spp. Isolated from a Rainbow Trout Aquaculture Facility.</title>
        <authorList>
            <person name="Testerman T."/>
            <person name="Graf J."/>
        </authorList>
    </citation>
    <scope>NUCLEOTIDE SEQUENCE [LARGE SCALE GENOMIC DNA]</scope>
    <source>
        <strain evidence="5 6">ID681</strain>
    </source>
</reference>
<dbReference type="Pfam" id="PF00501">
    <property type="entry name" value="AMP-binding"/>
    <property type="match status" value="2"/>
</dbReference>
<dbReference type="InterPro" id="IPR000873">
    <property type="entry name" value="AMP-dep_synth/lig_dom"/>
</dbReference>
<dbReference type="PROSITE" id="PS50075">
    <property type="entry name" value="CARRIER"/>
    <property type="match status" value="1"/>
</dbReference>
<dbReference type="Gene3D" id="3.40.50.980">
    <property type="match status" value="2"/>
</dbReference>
<dbReference type="CDD" id="cd19534">
    <property type="entry name" value="E_NRPS"/>
    <property type="match status" value="1"/>
</dbReference>
<dbReference type="Gene3D" id="2.30.38.10">
    <property type="entry name" value="Luciferase, Domain 3"/>
    <property type="match status" value="1"/>
</dbReference>
<gene>
    <name evidence="5" type="ORF">M5G11_26290</name>
</gene>
<accession>A0ABT5P0Q2</accession>
<comment type="caution">
    <text evidence="5">The sequence shown here is derived from an EMBL/GenBank/DDBJ whole genome shotgun (WGS) entry which is preliminary data.</text>
</comment>
<dbReference type="Gene3D" id="1.10.1200.10">
    <property type="entry name" value="ACP-like"/>
    <property type="match status" value="1"/>
</dbReference>
<proteinExistence type="predicted"/>
<sequence>MNAEDARKLARRFMELPPEKRRIFLAGLQREGVDFAQFPIPAQVQAAESGQLSYAQKRMWVLWQLDPHSAAYNLPSAVRLNGGLAVAALKQAFASLVARHETLRSVFVQDDVGDVLQVPTAQGPQVEHRDLSALPLEQREQEVRALAEAQSLQPFDLASGPMLRVQLLKLADDEHVLLMTLHHIVSDGWSMNVLIEEFSHLYSAHLRGVQPELAALPIQYRDYALWQRCWLEAGEKERQLAYWRAQLGEEHPPLELPLDHPRPAVPSYKGCRHAFTVEPALASALGLLAREQGVTLFMLLLGAFNILLYRYTGQGDLRVGVPVANRNRSDVEGLIGVFVNTQVLRSQIDGQMTVAQLLAAVKASAVGAQAHQDLPFEQLVEAFALERSLSHNPLFQVMYNHQPHVADVAQLQLEGGLQLSQVQWQSRTTQFDLSLDTYEQGGRLHAVLGFASDLFEATTVERMGQHWLAILRGMLGNPQQRIEQLELLAPEEHQRIVLGWNATAQAYPLQQPMHRLIEAQVERTPDATALLFADQALSYRALNARANQLAHALLAAGVGPDSLVGIAVERSLEMVVGLLAILKSGAAYVPFDPDYPSERLAYMVEDSGVQLVLTQAHLLERLPLENVQQLVLGVQGQDLSVFSEENPHVPVDPLQLAYVIYTSGSTGRPKGAGNSHAALVNRLCWMQQAYGLDASDTVLQKTPFSFDVSVWEFFWPLMTGARLAVAAPGEHREPDRLIASIQRYQVSTLHFVPSMLQAFIHEPGVQACRSLMRIVCSGEALALDAQTQVFAKLPQAGLYNLYGPTEAAIDVTHWTCVDEGRDSVPIGQPIANVQTYVLDASLVPVPPGVSGELYLGGQGLARGYHRRPGLSAERFVADPFGSAGRLYRTGDRVRQREDGVIEYLGRFDHQVKIRGLRIELGEIEARLAQHALVREAVVLALDGKQLAAYLVLNAAPADWQQQLKGWLLQALPEFMVPTHLLALERLPLTPNGKLDRKALPAPQATARNAYSAPQNQTQEELAALWQSVLGVDVVGVDDNFFELGGDSIIAIQVVSRARQLGLQFNPRDVFQYQTVRSLAAIVGRGVQVQAEQGRVQGSVVLTPIQRAFFEQPMAVRGHWNQSLLLTPRQPLDAEILRQALLLLLEQHDALRLRFTEAVDGWQQAHADTLADSFQVSEAHDAAALATVCDQAQRGLDLACGPLMRAVLVQMGDGSQRLLLVIHHLVVDGVSWRVLLEDLQLAYQRQPLAAKTSAWQAWAGRLPALAQAHQAELAYWCAQHLTDDLPVDHRDGDLSNRSARTLETRLDAELTRQLLQVAPAAYRTQVNDLLLTALSRVIARWSGHAAALIELEGHGREGVFEDIDLSRTVGWFTTMFPVLLSPVEGLGDSIKAVKEQLRAVPAKGLGFGLLRHLGDDAARAALAELAAPRITFNYLGQFDRQFDERALWVPSSESSGMAQDEGAPLANWLTLEGQVYGGELSLRWGFSGAMYEQATIAGLAAAYEQELRALIEHCCLQRTAQATPSDFPLAKISQAGLDALPVPLAALTDLYGLSPMQQGMLFHSLLEQDASSYINQLRLPMDGLEPQRFQAAWQATLDAHDILRSGFLWQGALEQPVQVVYQSVELPFTSLDWRGRAHLEQALDELAASERRQGFDLLAAPLLRLLLVRTGEQSYHLIYTHHHVLMDGWSNAQLLGEVLQRYSGQVPVNVSGRYRDYIAWLQRQDAAASEAFWRECLAPLQGPSRLASALPCEQPASGFADHYQRLPAMQLQRLNGFARAQKVTVNTLVQAAWLLLLQRYSGQASVCFGATVAGRPADLPGVEQQIGLFINTLPVIASPTGEQLVSDWLHSVQALNLALRDHEHTPLVDIQRWFAQGGEALFDNILVFDNYPVSAALQQAGSDVSFGAVDNQEQTHYALTLAVGLGQGLSLHFSYDRSQFDAAAIAALGEHLAQLLDGLCESPERTLGSLTLLTPAVLRDSLEVWNATATEYPLQTSIQSLIEVQVERSPHASALVFGETELTYAELNARANQLAHRLIEAGVGPDVIVGIAAERSLEMVIGLLGVLKAGGA</sequence>
<dbReference type="PROSITE" id="PS00012">
    <property type="entry name" value="PHOSPHOPANTETHEINE"/>
    <property type="match status" value="1"/>
</dbReference>
<feature type="non-terminal residue" evidence="5">
    <location>
        <position position="2071"/>
    </location>
</feature>
<dbReference type="InterPro" id="IPR036736">
    <property type="entry name" value="ACP-like_sf"/>
</dbReference>
<dbReference type="CDD" id="cd19531">
    <property type="entry name" value="LCL_NRPS-like"/>
    <property type="match status" value="1"/>
</dbReference>
<dbReference type="InterPro" id="IPR045851">
    <property type="entry name" value="AMP-bd_C_sf"/>
</dbReference>
<dbReference type="InterPro" id="IPR020845">
    <property type="entry name" value="AMP-binding_CS"/>
</dbReference>
<dbReference type="NCBIfam" id="TIGR01720">
    <property type="entry name" value="NRPS-para261"/>
    <property type="match status" value="1"/>
</dbReference>
<dbReference type="InterPro" id="IPR009081">
    <property type="entry name" value="PP-bd_ACP"/>
</dbReference>
<evidence type="ECO:0000259" key="4">
    <source>
        <dbReference type="PROSITE" id="PS50075"/>
    </source>
</evidence>
<name>A0ABT5P0Q2_9PSED</name>
<evidence type="ECO:0000256" key="3">
    <source>
        <dbReference type="ARBA" id="ARBA00022553"/>
    </source>
</evidence>
<dbReference type="Proteomes" id="UP001148203">
    <property type="component" value="Unassembled WGS sequence"/>
</dbReference>
<comment type="cofactor">
    <cofactor evidence="1">
        <name>pantetheine 4'-phosphate</name>
        <dbReference type="ChEBI" id="CHEBI:47942"/>
    </cofactor>
</comment>
<dbReference type="CDD" id="cd17646">
    <property type="entry name" value="A_NRPS_AB3403-like"/>
    <property type="match status" value="1"/>
</dbReference>
<evidence type="ECO:0000313" key="6">
    <source>
        <dbReference type="Proteomes" id="UP001148203"/>
    </source>
</evidence>
<dbReference type="Gene3D" id="3.30.559.10">
    <property type="entry name" value="Chloramphenicol acetyltransferase-like domain"/>
    <property type="match status" value="3"/>
</dbReference>
<evidence type="ECO:0000256" key="1">
    <source>
        <dbReference type="ARBA" id="ARBA00001957"/>
    </source>
</evidence>
<dbReference type="PANTHER" id="PTHR45398:SF1">
    <property type="entry name" value="ENZYME, PUTATIVE (JCVI)-RELATED"/>
    <property type="match status" value="1"/>
</dbReference>
<feature type="domain" description="Carrier" evidence="4">
    <location>
        <begin position="1012"/>
        <end position="1086"/>
    </location>
</feature>
<dbReference type="InterPro" id="IPR010071">
    <property type="entry name" value="AA_adenyl_dom"/>
</dbReference>
<keyword evidence="6" id="KW-1185">Reference proteome</keyword>
<dbReference type="PROSITE" id="PS00455">
    <property type="entry name" value="AMP_BINDING"/>
    <property type="match status" value="1"/>
</dbReference>
<dbReference type="InterPro" id="IPR042099">
    <property type="entry name" value="ANL_N_sf"/>
</dbReference>
<dbReference type="InterPro" id="IPR023213">
    <property type="entry name" value="CAT-like_dom_sf"/>
</dbReference>
<dbReference type="CDD" id="cd19543">
    <property type="entry name" value="DCL_NRPS"/>
    <property type="match status" value="1"/>
</dbReference>
<dbReference type="NCBIfam" id="TIGR01733">
    <property type="entry name" value="AA-adenyl-dom"/>
    <property type="match status" value="1"/>
</dbReference>
<dbReference type="InterPro" id="IPR006162">
    <property type="entry name" value="Ppantetheine_attach_site"/>
</dbReference>
<dbReference type="SUPFAM" id="SSF52777">
    <property type="entry name" value="CoA-dependent acyltransferases"/>
    <property type="match status" value="6"/>
</dbReference>
<dbReference type="PANTHER" id="PTHR45398">
    <property type="match status" value="1"/>
</dbReference>
<dbReference type="SMART" id="SM01294">
    <property type="entry name" value="PKS_PP_betabranch"/>
    <property type="match status" value="1"/>
</dbReference>
<keyword evidence="3" id="KW-0597">Phosphoprotein</keyword>
<dbReference type="InterPro" id="IPR010060">
    <property type="entry name" value="NRPS_synth"/>
</dbReference>
<evidence type="ECO:0000256" key="2">
    <source>
        <dbReference type="ARBA" id="ARBA00022450"/>
    </source>
</evidence>
<dbReference type="InterPro" id="IPR025110">
    <property type="entry name" value="AMP-bd_C"/>
</dbReference>
<dbReference type="InterPro" id="IPR001242">
    <property type="entry name" value="Condensation_dom"/>
</dbReference>
<dbReference type="SMART" id="SM00823">
    <property type="entry name" value="PKS_PP"/>
    <property type="match status" value="1"/>
</dbReference>
<dbReference type="Pfam" id="PF00668">
    <property type="entry name" value="Condensation"/>
    <property type="match status" value="3"/>
</dbReference>
<dbReference type="SUPFAM" id="SSF56801">
    <property type="entry name" value="Acetyl-CoA synthetase-like"/>
    <property type="match status" value="2"/>
</dbReference>
<dbReference type="Pfam" id="PF00550">
    <property type="entry name" value="PP-binding"/>
    <property type="match status" value="1"/>
</dbReference>
<dbReference type="InterPro" id="IPR020806">
    <property type="entry name" value="PKS_PP-bd"/>
</dbReference>
<dbReference type="Pfam" id="PF13193">
    <property type="entry name" value="AMP-binding_C"/>
    <property type="match status" value="1"/>
</dbReference>
<dbReference type="EMBL" id="JAMDGY010000119">
    <property type="protein sequence ID" value="MDD0994033.1"/>
    <property type="molecule type" value="Genomic_DNA"/>
</dbReference>
<dbReference type="SUPFAM" id="SSF47336">
    <property type="entry name" value="ACP-like"/>
    <property type="match status" value="1"/>
</dbReference>
<dbReference type="Gene3D" id="3.30.559.30">
    <property type="entry name" value="Nonribosomal peptide synthetase, condensation domain"/>
    <property type="match status" value="3"/>
</dbReference>
<protein>
    <submittedName>
        <fullName evidence="5">Amino acid adenylation domain-containing protein</fullName>
    </submittedName>
</protein>
<keyword evidence="2" id="KW-0596">Phosphopantetheine</keyword>
<dbReference type="Gene3D" id="3.30.300.30">
    <property type="match status" value="1"/>
</dbReference>